<dbReference type="SMART" id="SM01002">
    <property type="entry name" value="AlaDh_PNT_C"/>
    <property type="match status" value="1"/>
</dbReference>
<reference evidence="6" key="1">
    <citation type="submission" date="2018-05" db="EMBL/GenBank/DDBJ databases">
        <authorList>
            <person name="Lanie J.A."/>
            <person name="Ng W.-L."/>
            <person name="Kazmierczak K.M."/>
            <person name="Andrzejewski T.M."/>
            <person name="Davidsen T.M."/>
            <person name="Wayne K.J."/>
            <person name="Tettelin H."/>
            <person name="Glass J.I."/>
            <person name="Rusch D."/>
            <person name="Podicherti R."/>
            <person name="Tsui H.-C.T."/>
            <person name="Winkler M.E."/>
        </authorList>
    </citation>
    <scope>NUCLEOTIDE SEQUENCE</scope>
</reference>
<evidence type="ECO:0000313" key="6">
    <source>
        <dbReference type="EMBL" id="SVC18518.1"/>
    </source>
</evidence>
<dbReference type="InterPro" id="IPR036291">
    <property type="entry name" value="NAD(P)-bd_dom_sf"/>
</dbReference>
<dbReference type="SUPFAM" id="SSF51735">
    <property type="entry name" value="NAD(P)-binding Rossmann-fold domains"/>
    <property type="match status" value="1"/>
</dbReference>
<protein>
    <recommendedName>
        <fullName evidence="2">alanine dehydrogenase</fullName>
        <ecNumber evidence="2">1.4.1.1</ecNumber>
    </recommendedName>
</protein>
<dbReference type="Pfam" id="PF01262">
    <property type="entry name" value="AlaDh_PNT_C"/>
    <property type="match status" value="1"/>
</dbReference>
<dbReference type="InterPro" id="IPR007698">
    <property type="entry name" value="AlaDH/PNT_NAD(H)-bd"/>
</dbReference>
<dbReference type="AlphaFoldDB" id="A0A382K2Q8"/>
<dbReference type="GO" id="GO:0005886">
    <property type="term" value="C:plasma membrane"/>
    <property type="evidence" value="ECO:0007669"/>
    <property type="project" value="TreeGrafter"/>
</dbReference>
<dbReference type="PANTHER" id="PTHR42795:SF1">
    <property type="entry name" value="ALANINE DEHYDROGENASE"/>
    <property type="match status" value="1"/>
</dbReference>
<comment type="similarity">
    <text evidence="1">Belongs to the AlaDH/PNT family.</text>
</comment>
<evidence type="ECO:0000256" key="2">
    <source>
        <dbReference type="ARBA" id="ARBA00012897"/>
    </source>
</evidence>
<accession>A0A382K2Q8</accession>
<dbReference type="FunFam" id="3.40.50.720:FF:000049">
    <property type="entry name" value="Alanine dehydrogenase"/>
    <property type="match status" value="1"/>
</dbReference>
<evidence type="ECO:0000259" key="5">
    <source>
        <dbReference type="SMART" id="SM01002"/>
    </source>
</evidence>
<evidence type="ECO:0000256" key="4">
    <source>
        <dbReference type="ARBA" id="ARBA00023027"/>
    </source>
</evidence>
<evidence type="ECO:0000256" key="3">
    <source>
        <dbReference type="ARBA" id="ARBA00023002"/>
    </source>
</evidence>
<dbReference type="GO" id="GO:0000286">
    <property type="term" value="F:alanine dehydrogenase activity"/>
    <property type="evidence" value="ECO:0007669"/>
    <property type="project" value="UniProtKB-EC"/>
</dbReference>
<evidence type="ECO:0000256" key="1">
    <source>
        <dbReference type="ARBA" id="ARBA00005689"/>
    </source>
</evidence>
<feature type="domain" description="Alanine dehydrogenase/pyridine nucleotide transhydrogenase NAD(H)-binding" evidence="5">
    <location>
        <begin position="33"/>
        <end position="181"/>
    </location>
</feature>
<dbReference type="SUPFAM" id="SSF52283">
    <property type="entry name" value="Formate/glycerate dehydrogenase catalytic domain-like"/>
    <property type="match status" value="1"/>
</dbReference>
<dbReference type="EMBL" id="UINC01077931">
    <property type="protein sequence ID" value="SVC18518.1"/>
    <property type="molecule type" value="Genomic_DNA"/>
</dbReference>
<keyword evidence="4" id="KW-0520">NAD</keyword>
<proteinExistence type="inferred from homology"/>
<dbReference type="Gene3D" id="3.40.50.720">
    <property type="entry name" value="NAD(P)-binding Rossmann-like Domain"/>
    <property type="match status" value="1"/>
</dbReference>
<feature type="non-terminal residue" evidence="6">
    <location>
        <position position="1"/>
    </location>
</feature>
<sequence length="259" mass="26738">FETVSDDQGSLPLLTPMSAIAGRMSIQAGAHCLEAKQGGAGVLLAGAPGAEPGRVVVIGCGVVGSNAVEIAVGMGAEVIVLDRDQKTLDSIDEKYSGKVKTVFSNESDLVSEVLKADLTIGAVLLPGAKAPKLVNKEMVSEMKPGSVIVDVAIDQGGCVETAHPTTHSDPTFVIDEVVHYCVANMPGAVPRTATISLTNTILPYVLTLASEGVKEALVSNPNFLNGLNIHAGKICEPAVAEAHNLDYMDPAEALSLSLN</sequence>
<gene>
    <name evidence="6" type="ORF">METZ01_LOCUS271372</name>
</gene>
<dbReference type="EC" id="1.4.1.1" evidence="2"/>
<dbReference type="PANTHER" id="PTHR42795">
    <property type="entry name" value="ALANINE DEHYDROGENASE"/>
    <property type="match status" value="1"/>
</dbReference>
<dbReference type="GO" id="GO:0042853">
    <property type="term" value="P:L-alanine catabolic process"/>
    <property type="evidence" value="ECO:0007669"/>
    <property type="project" value="InterPro"/>
</dbReference>
<dbReference type="InterPro" id="IPR008141">
    <property type="entry name" value="Ala_DH"/>
</dbReference>
<organism evidence="6">
    <name type="scientific">marine metagenome</name>
    <dbReference type="NCBI Taxonomy" id="408172"/>
    <lineage>
        <taxon>unclassified sequences</taxon>
        <taxon>metagenomes</taxon>
        <taxon>ecological metagenomes</taxon>
    </lineage>
</organism>
<keyword evidence="3" id="KW-0560">Oxidoreductase</keyword>
<dbReference type="CDD" id="cd05305">
    <property type="entry name" value="L-AlaDH"/>
    <property type="match status" value="1"/>
</dbReference>
<name>A0A382K2Q8_9ZZZZ</name>